<accession>A0ABY6RFW3</accession>
<keyword evidence="2" id="KW-1185">Reference proteome</keyword>
<comment type="caution">
    <text evidence="1">The sequence shown here is derived from an EMBL/GenBank/DDBJ whole genome shotgun (WGS) entry which is preliminary data.</text>
</comment>
<protein>
    <submittedName>
        <fullName evidence="1">Uncharacterized protein</fullName>
    </submittedName>
</protein>
<sequence length="48" mass="4637">MPADTSSAPAANTSRVAGAAAALADVIVDPMPDTLEAAAKIESGAAIR</sequence>
<name>A0ABY6RFW3_9MYCO</name>
<evidence type="ECO:0000313" key="2">
    <source>
        <dbReference type="Proteomes" id="UP000271464"/>
    </source>
</evidence>
<dbReference type="EMBL" id="UPHM01000034">
    <property type="protein sequence ID" value="VAZ91229.1"/>
    <property type="molecule type" value="Genomic_DNA"/>
</dbReference>
<proteinExistence type="predicted"/>
<reference evidence="1 2" key="1">
    <citation type="submission" date="2018-09" db="EMBL/GenBank/DDBJ databases">
        <authorList>
            <person name="Tagini F."/>
        </authorList>
    </citation>
    <scope>NUCLEOTIDE SEQUENCE [LARGE SCALE GENOMIC DNA]</scope>
    <source>
        <strain evidence="1 2">MK4</strain>
    </source>
</reference>
<evidence type="ECO:0000313" key="1">
    <source>
        <dbReference type="EMBL" id="VAZ91229.1"/>
    </source>
</evidence>
<organism evidence="1 2">
    <name type="scientific">Mycobacterium persicum</name>
    <dbReference type="NCBI Taxonomy" id="1487726"/>
    <lineage>
        <taxon>Bacteria</taxon>
        <taxon>Bacillati</taxon>
        <taxon>Actinomycetota</taxon>
        <taxon>Actinomycetes</taxon>
        <taxon>Mycobacteriales</taxon>
        <taxon>Mycobacteriaceae</taxon>
        <taxon>Mycobacterium</taxon>
    </lineage>
</organism>
<gene>
    <name evidence="1" type="ORF">LAUMK4_01690</name>
</gene>
<dbReference type="Proteomes" id="UP000271464">
    <property type="component" value="Unassembled WGS sequence"/>
</dbReference>